<reference evidence="3 4" key="1">
    <citation type="submission" date="2019-04" db="EMBL/GenBank/DDBJ databases">
        <title>Comparative genomics and transcriptomics to analyze fruiting body development in filamentous ascomycetes.</title>
        <authorList>
            <consortium name="DOE Joint Genome Institute"/>
            <person name="Lutkenhaus R."/>
            <person name="Traeger S."/>
            <person name="Breuer J."/>
            <person name="Kuo A."/>
            <person name="Lipzen A."/>
            <person name="Pangilinan J."/>
            <person name="Dilworth D."/>
            <person name="Sandor L."/>
            <person name="Poggeler S."/>
            <person name="Barry K."/>
            <person name="Grigoriev I.V."/>
            <person name="Nowrousian M."/>
        </authorList>
    </citation>
    <scope>NUCLEOTIDE SEQUENCE [LARGE SCALE GENOMIC DNA]</scope>
    <source>
        <strain evidence="3 4">CBS 389.68</strain>
    </source>
</reference>
<dbReference type="AlphaFoldDB" id="A0A4S2MP11"/>
<dbReference type="InParanoid" id="A0A4S2MP11"/>
<proteinExistence type="predicted"/>
<dbReference type="EMBL" id="ML220136">
    <property type="protein sequence ID" value="TGZ78916.1"/>
    <property type="molecule type" value="Genomic_DNA"/>
</dbReference>
<feature type="transmembrane region" description="Helical" evidence="2">
    <location>
        <begin position="114"/>
        <end position="134"/>
    </location>
</feature>
<keyword evidence="2" id="KW-0472">Membrane</keyword>
<evidence type="ECO:0000313" key="4">
    <source>
        <dbReference type="Proteomes" id="UP000298138"/>
    </source>
</evidence>
<dbReference type="PROSITE" id="PS51257">
    <property type="entry name" value="PROKAR_LIPOPROTEIN"/>
    <property type="match status" value="1"/>
</dbReference>
<sequence>MKLPTCDFEGNNNLYGLGIRLSIYIQFIISCVAFAFEKNSFQGLAFGNDVFRTAMLIGITYATALKTVTSVEAAIIIFIIYCIFIEIPEPWWFKWYVPQRMTHDELRRFFQTSRWWRAIIQMAWIIVYSIWFWAYGVGKYLPAAHPECGPEIVWVIVPIRLEVEWLKKTMLVLCSIFAGLALFMILAYMLPRRWSKYLDGSMDEPEMFYETWMRQIIEMTTPWGMTKRVWLISQKIVGLAIKVLFIELTIRWNNITDVNSLTEPDQLIPLLVSVGNFYLLWLEWNEELQSEDDRCLVPLHEREERAQAQAEAAAVATAEQGNFSSVDDNRDISKGDVETSVHEGLLLSNVVRRVNGDDRDRERPRSRLGNTRHIGLRGSAPEDMV</sequence>
<name>A0A4S2MP11_9PEZI</name>
<feature type="compositionally biased region" description="Basic and acidic residues" evidence="1">
    <location>
        <begin position="356"/>
        <end position="365"/>
    </location>
</feature>
<feature type="transmembrane region" description="Helical" evidence="2">
    <location>
        <begin position="43"/>
        <end position="61"/>
    </location>
</feature>
<protein>
    <submittedName>
        <fullName evidence="3">Uncharacterized protein</fullName>
    </submittedName>
</protein>
<dbReference type="STRING" id="341454.A0A4S2MP11"/>
<evidence type="ECO:0000313" key="3">
    <source>
        <dbReference type="EMBL" id="TGZ78916.1"/>
    </source>
</evidence>
<dbReference type="Proteomes" id="UP000298138">
    <property type="component" value="Unassembled WGS sequence"/>
</dbReference>
<gene>
    <name evidence="3" type="ORF">EX30DRAFT_365611</name>
</gene>
<feature type="transmembrane region" description="Helical" evidence="2">
    <location>
        <begin position="17"/>
        <end position="36"/>
    </location>
</feature>
<feature type="region of interest" description="Disordered" evidence="1">
    <location>
        <begin position="356"/>
        <end position="385"/>
    </location>
</feature>
<feature type="transmembrane region" description="Helical" evidence="2">
    <location>
        <begin position="73"/>
        <end position="93"/>
    </location>
</feature>
<keyword evidence="4" id="KW-1185">Reference proteome</keyword>
<accession>A0A4S2MP11</accession>
<organism evidence="3 4">
    <name type="scientific">Ascodesmis nigricans</name>
    <dbReference type="NCBI Taxonomy" id="341454"/>
    <lineage>
        <taxon>Eukaryota</taxon>
        <taxon>Fungi</taxon>
        <taxon>Dikarya</taxon>
        <taxon>Ascomycota</taxon>
        <taxon>Pezizomycotina</taxon>
        <taxon>Pezizomycetes</taxon>
        <taxon>Pezizales</taxon>
        <taxon>Ascodesmidaceae</taxon>
        <taxon>Ascodesmis</taxon>
    </lineage>
</organism>
<keyword evidence="2" id="KW-0812">Transmembrane</keyword>
<dbReference type="OrthoDB" id="3945378at2759"/>
<feature type="transmembrane region" description="Helical" evidence="2">
    <location>
        <begin position="170"/>
        <end position="190"/>
    </location>
</feature>
<keyword evidence="2" id="KW-1133">Transmembrane helix</keyword>
<evidence type="ECO:0000256" key="1">
    <source>
        <dbReference type="SAM" id="MobiDB-lite"/>
    </source>
</evidence>
<evidence type="ECO:0000256" key="2">
    <source>
        <dbReference type="SAM" id="Phobius"/>
    </source>
</evidence>